<protein>
    <submittedName>
        <fullName evidence="1">Uncharacterized protein</fullName>
    </submittedName>
</protein>
<organism evidence="1">
    <name type="scientific">Triticum urartu</name>
    <name type="common">Red wild einkorn</name>
    <name type="synonym">Crithodium urartu</name>
    <dbReference type="NCBI Taxonomy" id="4572"/>
    <lineage>
        <taxon>Eukaryota</taxon>
        <taxon>Viridiplantae</taxon>
        <taxon>Streptophyta</taxon>
        <taxon>Embryophyta</taxon>
        <taxon>Tracheophyta</taxon>
        <taxon>Spermatophyta</taxon>
        <taxon>Magnoliopsida</taxon>
        <taxon>Liliopsida</taxon>
        <taxon>Poales</taxon>
        <taxon>Poaceae</taxon>
        <taxon>BOP clade</taxon>
        <taxon>Pooideae</taxon>
        <taxon>Triticodae</taxon>
        <taxon>Triticeae</taxon>
        <taxon>Triticinae</taxon>
        <taxon>Triticum</taxon>
    </lineage>
</organism>
<evidence type="ECO:0000313" key="1">
    <source>
        <dbReference type="EMBL" id="EMS56322.1"/>
    </source>
</evidence>
<dbReference type="eggNOG" id="ENOG502R3FS">
    <property type="taxonomic scope" value="Eukaryota"/>
</dbReference>
<dbReference type="EMBL" id="KD159397">
    <property type="protein sequence ID" value="EMS56322.1"/>
    <property type="molecule type" value="Genomic_DNA"/>
</dbReference>
<dbReference type="PANTHER" id="PTHR33450:SF28">
    <property type="match status" value="1"/>
</dbReference>
<name>M7Z8G4_TRIUA</name>
<proteinExistence type="predicted"/>
<reference evidence="1" key="1">
    <citation type="journal article" date="2013" name="Nature">
        <title>Draft genome of the wheat A-genome progenitor Triticum urartu.</title>
        <authorList>
            <person name="Ling H.Q."/>
            <person name="Zhao S."/>
            <person name="Liu D."/>
            <person name="Wang J."/>
            <person name="Sun H."/>
            <person name="Zhang C."/>
            <person name="Fan H."/>
            <person name="Li D."/>
            <person name="Dong L."/>
            <person name="Tao Y."/>
            <person name="Gao C."/>
            <person name="Wu H."/>
            <person name="Li Y."/>
            <person name="Cui Y."/>
            <person name="Guo X."/>
            <person name="Zheng S."/>
            <person name="Wang B."/>
            <person name="Yu K."/>
            <person name="Liang Q."/>
            <person name="Yang W."/>
            <person name="Lou X."/>
            <person name="Chen J."/>
            <person name="Feng M."/>
            <person name="Jian J."/>
            <person name="Zhang X."/>
            <person name="Luo G."/>
            <person name="Jiang Y."/>
            <person name="Liu J."/>
            <person name="Wang Z."/>
            <person name="Sha Y."/>
            <person name="Zhang B."/>
            <person name="Wu H."/>
            <person name="Tang D."/>
            <person name="Shen Q."/>
            <person name="Xue P."/>
            <person name="Zou S."/>
            <person name="Wang X."/>
            <person name="Liu X."/>
            <person name="Wang F."/>
            <person name="Yang Y."/>
            <person name="An X."/>
            <person name="Dong Z."/>
            <person name="Zhang K."/>
            <person name="Zhang X."/>
            <person name="Luo M.C."/>
            <person name="Dvorak J."/>
            <person name="Tong Y."/>
            <person name="Wang J."/>
            <person name="Yang H."/>
            <person name="Li Z."/>
            <person name="Wang D."/>
            <person name="Zhang A."/>
            <person name="Wang J."/>
        </authorList>
    </citation>
    <scope>NUCLEOTIDE SEQUENCE</scope>
</reference>
<dbReference type="PANTHER" id="PTHR33450">
    <property type="entry name" value="EMB|CAB67623.1-RELATED"/>
    <property type="match status" value="1"/>
</dbReference>
<gene>
    <name evidence="1" type="ORF">TRIUR3_23414</name>
</gene>
<sequence length="218" mass="24026">MKIGKGTELLKKAASTCKNKTSVLAARLLVLVSLRRRMATVGAFSHRIHALVAGADREKGARGGCHKALVVHKALVAAADREKGARVDCHKALVVHKVRKTPALPGGEVVVNISHQLALFDPEDDGHGGCPDWTLHPIFNDDDNNCCYTHKCEVDDNEEDGDVLLDECDEGVDDQPSVMDVIRNNREAEGLEFSIDDEIDQAADMFITRFRKRMNQNF</sequence>
<dbReference type="OMA" id="NDEYCND"/>
<dbReference type="AlphaFoldDB" id="M7Z8G4"/>
<accession>M7Z8G4</accession>
<dbReference type="STRING" id="4572.M7Z8G4"/>